<gene>
    <name evidence="1" type="ORF">AEST_22100</name>
</gene>
<evidence type="ECO:0008006" key="3">
    <source>
        <dbReference type="Google" id="ProtNLM"/>
    </source>
</evidence>
<dbReference type="RefSeq" id="WP_008609066.1">
    <property type="nucleotide sequence ID" value="NZ_ALAB01000027.1"/>
</dbReference>
<evidence type="ECO:0000313" key="1">
    <source>
        <dbReference type="EMBL" id="EJI85108.1"/>
    </source>
</evidence>
<dbReference type="PATRIC" id="fig|1197174.4.peg.2167"/>
<sequence length="264" mass="30251">MTRDNFTEKTKRNLGEAVGFCCVRPGCGKVTHAFNRETSSMYGIGNAAHDSGAARNGPRYIETLTKEQRKSLENGAHLCPTCARLVDIDPERFPYGTISNWQLLAEKHRQSGLTSPNQPYGIDFRDACIASKKFLELCSFEIQVNPYYISKNIIDIIEGFLCRCQNFHSTNEMCALFPHLVNIQIQMIDSLRRIIKEIKSSGMWINHNGDYHLARESVFRVGEVNAVTKSREIVNETLRDFFNQRVKLSEIVYSHYPKVDLYSW</sequence>
<evidence type="ECO:0000313" key="2">
    <source>
        <dbReference type="Proteomes" id="UP000012043"/>
    </source>
</evidence>
<reference evidence="1 2" key="1">
    <citation type="journal article" date="2012" name="J. Bacteriol.">
        <title>Genome Sequence of Pectin-Degrading Alishewanella aestuarii Strain B11T, Isolated from Tidal Flat Sediment.</title>
        <authorList>
            <person name="Jung J."/>
            <person name="Choi S."/>
            <person name="Chun J."/>
            <person name="Park W."/>
        </authorList>
    </citation>
    <scope>NUCLEOTIDE SEQUENCE [LARGE SCALE GENOMIC DNA]</scope>
    <source>
        <strain evidence="1 2">B11</strain>
    </source>
</reference>
<accession>J1Q207</accession>
<keyword evidence="2" id="KW-1185">Reference proteome</keyword>
<organism evidence="1 2">
    <name type="scientific">Alishewanella aestuarii B11</name>
    <dbReference type="NCBI Taxonomy" id="1197174"/>
    <lineage>
        <taxon>Bacteria</taxon>
        <taxon>Pseudomonadati</taxon>
        <taxon>Pseudomonadota</taxon>
        <taxon>Gammaproteobacteria</taxon>
        <taxon>Alteromonadales</taxon>
        <taxon>Alteromonadaceae</taxon>
        <taxon>Alishewanella</taxon>
    </lineage>
</organism>
<proteinExistence type="predicted"/>
<comment type="caution">
    <text evidence="1">The sequence shown here is derived from an EMBL/GenBank/DDBJ whole genome shotgun (WGS) entry which is preliminary data.</text>
</comment>
<name>J1Q207_9ALTE</name>
<dbReference type="Proteomes" id="UP000012043">
    <property type="component" value="Unassembled WGS sequence"/>
</dbReference>
<protein>
    <recommendedName>
        <fullName evidence="3">HNH endonuclease</fullName>
    </recommendedName>
</protein>
<dbReference type="AlphaFoldDB" id="J1Q207"/>
<dbReference type="EMBL" id="ALAB01000027">
    <property type="protein sequence ID" value="EJI85108.1"/>
    <property type="molecule type" value="Genomic_DNA"/>
</dbReference>